<dbReference type="InterPro" id="IPR049560">
    <property type="entry name" value="MeTrfase_RsmB-F_NOP2_cat"/>
</dbReference>
<dbReference type="InterPro" id="IPR029063">
    <property type="entry name" value="SAM-dependent_MTases_sf"/>
</dbReference>
<evidence type="ECO:0000256" key="13">
    <source>
        <dbReference type="ARBA" id="ARBA00047283"/>
    </source>
</evidence>
<feature type="binding site" evidence="14">
    <location>
        <position position="286"/>
    </location>
    <ligand>
        <name>S-adenosyl-L-methionine</name>
        <dbReference type="ChEBI" id="CHEBI:59789"/>
    </ligand>
</feature>
<keyword evidence="5" id="KW-0963">Cytoplasm</keyword>
<dbReference type="Gene3D" id="3.30.70.1170">
    <property type="entry name" value="Sun protein, domain 3"/>
    <property type="match status" value="1"/>
</dbReference>
<dbReference type="Pfam" id="PF22458">
    <property type="entry name" value="RsmF-B_ferredox"/>
    <property type="match status" value="1"/>
</dbReference>
<feature type="binding site" evidence="14">
    <location>
        <position position="332"/>
    </location>
    <ligand>
        <name>S-adenosyl-L-methionine</name>
        <dbReference type="ChEBI" id="CHEBI:59789"/>
    </ligand>
</feature>
<dbReference type="STRING" id="29542.A6070_14535"/>
<feature type="binding site" evidence="14">
    <location>
        <begin position="262"/>
        <end position="268"/>
    </location>
    <ligand>
        <name>S-adenosyl-L-methionine</name>
        <dbReference type="ChEBI" id="CHEBI:59789"/>
    </ligand>
</feature>
<dbReference type="EC" id="2.1.1.176" evidence="4"/>
<dbReference type="OrthoDB" id="9810297at2"/>
<evidence type="ECO:0000313" key="17">
    <source>
        <dbReference type="Proteomes" id="UP000182264"/>
    </source>
</evidence>
<dbReference type="PANTHER" id="PTHR22807">
    <property type="entry name" value="NOP2 YEAST -RELATED NOL1/NOP2/FMU SUN DOMAIN-CONTAINING"/>
    <property type="match status" value="1"/>
</dbReference>
<dbReference type="NCBIfam" id="NF011494">
    <property type="entry name" value="PRK14902.1"/>
    <property type="match status" value="1"/>
</dbReference>
<feature type="domain" description="SAM-dependent MTase RsmB/NOP-type" evidence="15">
    <location>
        <begin position="173"/>
        <end position="450"/>
    </location>
</feature>
<comment type="subcellular location">
    <subcellularLocation>
        <location evidence="2">Cytoplasm</location>
    </subcellularLocation>
</comment>
<dbReference type="EMBL" id="CP015518">
    <property type="protein sequence ID" value="APG24609.1"/>
    <property type="molecule type" value="Genomic_DNA"/>
</dbReference>
<dbReference type="NCBIfam" id="TIGR00563">
    <property type="entry name" value="rsmB"/>
    <property type="match status" value="1"/>
</dbReference>
<evidence type="ECO:0000256" key="9">
    <source>
        <dbReference type="ARBA" id="ARBA00022691"/>
    </source>
</evidence>
<dbReference type="PROSITE" id="PS51686">
    <property type="entry name" value="SAM_MT_RSMB_NOP"/>
    <property type="match status" value="1"/>
</dbReference>
<dbReference type="RefSeq" id="WP_072286451.1">
    <property type="nucleotide sequence ID" value="NZ_CP015455.1"/>
</dbReference>
<gene>
    <name evidence="16" type="ORF">A7E75_05895</name>
</gene>
<comment type="function">
    <text evidence="1">Specifically methylates the cytosine at position 967 (m5C967) of 16S rRNA.</text>
</comment>
<evidence type="ECO:0000256" key="1">
    <source>
        <dbReference type="ARBA" id="ARBA00002724"/>
    </source>
</evidence>
<comment type="similarity">
    <text evidence="3 14">Belongs to the class I-like SAM-binding methyltransferase superfamily. RsmB/NOP family.</text>
</comment>
<dbReference type="InterPro" id="IPR006027">
    <property type="entry name" value="NusB_RsmB_TIM44"/>
</dbReference>
<dbReference type="PANTHER" id="PTHR22807:SF53">
    <property type="entry name" value="RIBOSOMAL RNA SMALL SUBUNIT METHYLTRANSFERASE B-RELATED"/>
    <property type="match status" value="1"/>
</dbReference>
<dbReference type="InterPro" id="IPR018314">
    <property type="entry name" value="RsmB/NOL1/NOP2-like_CS"/>
</dbReference>
<dbReference type="KEGG" id="pace:A6070_14535"/>
<keyword evidence="17" id="KW-1185">Reference proteome</keyword>
<evidence type="ECO:0000256" key="3">
    <source>
        <dbReference type="ARBA" id="ARBA00007494"/>
    </source>
</evidence>
<keyword evidence="7 14" id="KW-0489">Methyltransferase</keyword>
<evidence type="ECO:0000256" key="8">
    <source>
        <dbReference type="ARBA" id="ARBA00022679"/>
    </source>
</evidence>
<dbReference type="Proteomes" id="UP000182264">
    <property type="component" value="Chromosome"/>
</dbReference>
<dbReference type="FunFam" id="3.40.50.150:FF:000022">
    <property type="entry name" value="Ribosomal RNA small subunit methyltransferase B"/>
    <property type="match status" value="1"/>
</dbReference>
<dbReference type="PRINTS" id="PR02008">
    <property type="entry name" value="RCMTFAMILY"/>
</dbReference>
<keyword evidence="10 14" id="KW-0694">RNA-binding</keyword>
<feature type="active site" description="Nucleophile" evidence="14">
    <location>
        <position position="385"/>
    </location>
</feature>
<dbReference type="InterPro" id="IPR004573">
    <property type="entry name" value="rRNA_ssu_MeTfrase_B"/>
</dbReference>
<feature type="binding site" evidence="14">
    <location>
        <position position="313"/>
    </location>
    <ligand>
        <name>S-adenosyl-L-methionine</name>
        <dbReference type="ChEBI" id="CHEBI:59789"/>
    </ligand>
</feature>
<evidence type="ECO:0000256" key="14">
    <source>
        <dbReference type="PROSITE-ProRule" id="PRU01023"/>
    </source>
</evidence>
<evidence type="ECO:0000256" key="5">
    <source>
        <dbReference type="ARBA" id="ARBA00022490"/>
    </source>
</evidence>
<accession>A0A1L3GFI2</accession>
<evidence type="ECO:0000256" key="4">
    <source>
        <dbReference type="ARBA" id="ARBA00012140"/>
    </source>
</evidence>
<evidence type="ECO:0000313" key="16">
    <source>
        <dbReference type="EMBL" id="APG24609.1"/>
    </source>
</evidence>
<dbReference type="Pfam" id="PF01029">
    <property type="entry name" value="NusB"/>
    <property type="match status" value="1"/>
</dbReference>
<evidence type="ECO:0000256" key="12">
    <source>
        <dbReference type="ARBA" id="ARBA00031088"/>
    </source>
</evidence>
<dbReference type="Gene3D" id="3.40.50.150">
    <property type="entry name" value="Vaccinia Virus protein VP39"/>
    <property type="match status" value="1"/>
</dbReference>
<keyword evidence="6" id="KW-0698">rRNA processing</keyword>
<dbReference type="InterPro" id="IPR035926">
    <property type="entry name" value="NusB-like_sf"/>
</dbReference>
<evidence type="ECO:0000256" key="6">
    <source>
        <dbReference type="ARBA" id="ARBA00022552"/>
    </source>
</evidence>
<dbReference type="PROSITE" id="PS01153">
    <property type="entry name" value="NOL1_NOP2_SUN"/>
    <property type="match status" value="1"/>
</dbReference>
<dbReference type="SUPFAM" id="SSF48013">
    <property type="entry name" value="NusB-like"/>
    <property type="match status" value="1"/>
</dbReference>
<evidence type="ECO:0000256" key="11">
    <source>
        <dbReference type="ARBA" id="ARBA00030399"/>
    </source>
</evidence>
<name>A0A1L3GFI2_SYNAC</name>
<sequence>MVRKDPRDIAFDVLERVQHGAFADLALDGALEKLPDMDPRDRALATELVYGVLRYQGRLDFVLQQVCQKPLAKVEAAILILLRLGCYQLLLLERIPHHAAVFETVEMARRLKLHRATGFINGMLRSVVRQAGMLPWPDRQAQPLAYLECVLGLPRWLAACWLDSYGVEEACALAEAMLQPAPCCVRANTLKITRDDLLKALAEDSCEVRPTCFAPEGVRILHGNIRHLPGHREGLFQLQDEASMLISHLLDPRPGQRILDACAAPGGKTTHIAALTGNRATIVALDLHARRIELLMRGARRLGCLGIEGRSWDLTRPAPFLEPESFDRVLVDAPCSGLGVLRRNPEIRWRRTASDIRELAGQQAVILENTASLLRPGGRLIYSLCTFTPEETEGVVRTFLAKHPDFVRCDLRATTPAEWHELFDDAGSLRTMPHRHDGMDAFYATAFEKRA</sequence>
<dbReference type="Gene3D" id="1.10.940.10">
    <property type="entry name" value="NusB-like"/>
    <property type="match status" value="1"/>
</dbReference>
<proteinExistence type="inferred from homology"/>
<dbReference type="CDD" id="cd02440">
    <property type="entry name" value="AdoMet_MTases"/>
    <property type="match status" value="1"/>
</dbReference>
<dbReference type="GO" id="GO:0005737">
    <property type="term" value="C:cytoplasm"/>
    <property type="evidence" value="ECO:0007669"/>
    <property type="project" value="UniProtKB-SubCell"/>
</dbReference>
<dbReference type="InterPro" id="IPR001678">
    <property type="entry name" value="MeTrfase_RsmB-F_NOP2_dom"/>
</dbReference>
<dbReference type="InterPro" id="IPR054728">
    <property type="entry name" value="RsmB-like_ferredoxin"/>
</dbReference>
<evidence type="ECO:0000256" key="2">
    <source>
        <dbReference type="ARBA" id="ARBA00004496"/>
    </source>
</evidence>
<dbReference type="GO" id="GO:0006355">
    <property type="term" value="P:regulation of DNA-templated transcription"/>
    <property type="evidence" value="ECO:0007669"/>
    <property type="project" value="InterPro"/>
</dbReference>
<evidence type="ECO:0000256" key="10">
    <source>
        <dbReference type="ARBA" id="ARBA00022884"/>
    </source>
</evidence>
<keyword evidence="9 14" id="KW-0949">S-adenosyl-L-methionine</keyword>
<dbReference type="Pfam" id="PF01189">
    <property type="entry name" value="Methyltr_RsmB-F"/>
    <property type="match status" value="1"/>
</dbReference>
<dbReference type="SUPFAM" id="SSF53335">
    <property type="entry name" value="S-adenosyl-L-methionine-dependent methyltransferases"/>
    <property type="match status" value="1"/>
</dbReference>
<dbReference type="GO" id="GO:0003723">
    <property type="term" value="F:RNA binding"/>
    <property type="evidence" value="ECO:0007669"/>
    <property type="project" value="UniProtKB-UniRule"/>
</dbReference>
<dbReference type="InterPro" id="IPR023267">
    <property type="entry name" value="RCMT"/>
</dbReference>
<dbReference type="AlphaFoldDB" id="A0A1L3GFI2"/>
<reference evidence="16 17" key="1">
    <citation type="journal article" date="2017" name="Genome Announc.">
        <title>Complete Genome Sequences of Two Acetylene-Fermenting Pelobacter acetylenicus Strains.</title>
        <authorList>
            <person name="Sutton J.M."/>
            <person name="Baesman S.M."/>
            <person name="Fierst J.L."/>
            <person name="Poret-Peterson A.T."/>
            <person name="Oremland R.S."/>
            <person name="Dunlap D.S."/>
            <person name="Akob D.M."/>
        </authorList>
    </citation>
    <scope>NUCLEOTIDE SEQUENCE [LARGE SCALE GENOMIC DNA]</scope>
    <source>
        <strain evidence="16 17">DSM 3247</strain>
    </source>
</reference>
<comment type="catalytic activity">
    <reaction evidence="13">
        <text>cytidine(967) in 16S rRNA + S-adenosyl-L-methionine = 5-methylcytidine(967) in 16S rRNA + S-adenosyl-L-homocysteine + H(+)</text>
        <dbReference type="Rhea" id="RHEA:42748"/>
        <dbReference type="Rhea" id="RHEA-COMP:10219"/>
        <dbReference type="Rhea" id="RHEA-COMP:10220"/>
        <dbReference type="ChEBI" id="CHEBI:15378"/>
        <dbReference type="ChEBI" id="CHEBI:57856"/>
        <dbReference type="ChEBI" id="CHEBI:59789"/>
        <dbReference type="ChEBI" id="CHEBI:74483"/>
        <dbReference type="ChEBI" id="CHEBI:82748"/>
        <dbReference type="EC" id="2.1.1.176"/>
    </reaction>
</comment>
<keyword evidence="8 14" id="KW-0808">Transferase</keyword>
<evidence type="ECO:0000256" key="7">
    <source>
        <dbReference type="ARBA" id="ARBA00022603"/>
    </source>
</evidence>
<organism evidence="16 17">
    <name type="scientific">Syntrophotalea acetylenica</name>
    <name type="common">Pelobacter acetylenicus</name>
    <dbReference type="NCBI Taxonomy" id="29542"/>
    <lineage>
        <taxon>Bacteria</taxon>
        <taxon>Pseudomonadati</taxon>
        <taxon>Thermodesulfobacteriota</taxon>
        <taxon>Desulfuromonadia</taxon>
        <taxon>Desulfuromonadales</taxon>
        <taxon>Syntrophotaleaceae</taxon>
        <taxon>Syntrophotalea</taxon>
    </lineage>
</organism>
<dbReference type="GO" id="GO:0008649">
    <property type="term" value="F:rRNA methyltransferase activity"/>
    <property type="evidence" value="ECO:0007669"/>
    <property type="project" value="InterPro"/>
</dbReference>
<protein>
    <recommendedName>
        <fullName evidence="4">16S rRNA (cytosine(967)-C(5))-methyltransferase</fullName>
        <ecNumber evidence="4">2.1.1.176</ecNumber>
    </recommendedName>
    <alternativeName>
        <fullName evidence="11">16S rRNA m5C967 methyltransferase</fullName>
    </alternativeName>
    <alternativeName>
        <fullName evidence="12">rRNA (cytosine-C(5)-)-methyltransferase RsmB</fullName>
    </alternativeName>
</protein>
<evidence type="ECO:0000259" key="15">
    <source>
        <dbReference type="PROSITE" id="PS51686"/>
    </source>
</evidence>